<organism evidence="1 2">
    <name type="scientific">Naganishia adeliensis</name>
    <dbReference type="NCBI Taxonomy" id="92952"/>
    <lineage>
        <taxon>Eukaryota</taxon>
        <taxon>Fungi</taxon>
        <taxon>Dikarya</taxon>
        <taxon>Basidiomycota</taxon>
        <taxon>Agaricomycotina</taxon>
        <taxon>Tremellomycetes</taxon>
        <taxon>Filobasidiales</taxon>
        <taxon>Filobasidiaceae</taxon>
        <taxon>Naganishia</taxon>
    </lineage>
</organism>
<evidence type="ECO:0000313" key="1">
    <source>
        <dbReference type="EMBL" id="KAJ9100047.1"/>
    </source>
</evidence>
<dbReference type="EMBL" id="JASBWS010000079">
    <property type="protein sequence ID" value="KAJ9100047.1"/>
    <property type="molecule type" value="Genomic_DNA"/>
</dbReference>
<comment type="caution">
    <text evidence="1">The sequence shown here is derived from an EMBL/GenBank/DDBJ whole genome shotgun (WGS) entry which is preliminary data.</text>
</comment>
<gene>
    <name evidence="1" type="ORF">QFC20_005571</name>
</gene>
<proteinExistence type="predicted"/>
<name>A0ACC2VMA7_9TREE</name>
<reference evidence="1" key="1">
    <citation type="submission" date="2023-04" db="EMBL/GenBank/DDBJ databases">
        <title>Draft Genome sequencing of Naganishia species isolated from polar environments using Oxford Nanopore Technology.</title>
        <authorList>
            <person name="Leo P."/>
            <person name="Venkateswaran K."/>
        </authorList>
    </citation>
    <scope>NUCLEOTIDE SEQUENCE</scope>
    <source>
        <strain evidence="1">MNA-CCFEE 5262</strain>
    </source>
</reference>
<sequence>MSRVQAATKSSLSSMQEVRCVGFRNQGHFLRFLVWVDFGMSVHLVIILARMRAFTTWASPEPSTADVVWMVMNLAAGVPVWLCIGIFSLYHLYCAAGNSTTIEGWEKDRVATLVRRGKIKEIKYPYNLGFYRNMQAVLGRNPLVWLWPQPMVGEGLSFPVSEAVSDGFEQYMWPPRDPDRNRPIRPLPNPLDNPFTYGTSFNPALTPSNATIRSRVHAAHTANTSSGDGTEPIDIPGQINQDVYSSGEERDDSIGTSSSPERYLSDMDDSDDEPYARPEDHDRSVRVRRGSEGYEVAAVTSWNWLDQLEEPHETHSNPAYTGQEVETRM</sequence>
<dbReference type="Proteomes" id="UP001230649">
    <property type="component" value="Unassembled WGS sequence"/>
</dbReference>
<protein>
    <submittedName>
        <fullName evidence="1">Uncharacterized protein</fullName>
    </submittedName>
</protein>
<keyword evidence="2" id="KW-1185">Reference proteome</keyword>
<evidence type="ECO:0000313" key="2">
    <source>
        <dbReference type="Proteomes" id="UP001230649"/>
    </source>
</evidence>
<accession>A0ACC2VMA7</accession>